<accession>A0A2R6WBT3</accession>
<dbReference type="Proteomes" id="UP000244005">
    <property type="component" value="Unassembled WGS sequence"/>
</dbReference>
<dbReference type="Gramene" id="Mp1g02930.1">
    <property type="protein sequence ID" value="Mp1g02930.1.cds1"/>
    <property type="gene ID" value="Mp1g02930"/>
</dbReference>
<name>A0A2R6WBT3_MARPO</name>
<evidence type="ECO:0000256" key="1">
    <source>
        <dbReference type="SAM" id="MobiDB-lite"/>
    </source>
</evidence>
<proteinExistence type="predicted"/>
<reference evidence="3" key="1">
    <citation type="journal article" date="2017" name="Cell">
        <title>Insights into land plant evolution garnered from the Marchantia polymorpha genome.</title>
        <authorList>
            <person name="Bowman J.L."/>
            <person name="Kohchi T."/>
            <person name="Yamato K.T."/>
            <person name="Jenkins J."/>
            <person name="Shu S."/>
            <person name="Ishizaki K."/>
            <person name="Yamaoka S."/>
            <person name="Nishihama R."/>
            <person name="Nakamura Y."/>
            <person name="Berger F."/>
            <person name="Adam C."/>
            <person name="Aki S.S."/>
            <person name="Althoff F."/>
            <person name="Araki T."/>
            <person name="Arteaga-Vazquez M.A."/>
            <person name="Balasubrmanian S."/>
            <person name="Barry K."/>
            <person name="Bauer D."/>
            <person name="Boehm C.R."/>
            <person name="Briginshaw L."/>
            <person name="Caballero-Perez J."/>
            <person name="Catarino B."/>
            <person name="Chen F."/>
            <person name="Chiyoda S."/>
            <person name="Chovatia M."/>
            <person name="Davies K.M."/>
            <person name="Delmans M."/>
            <person name="Demura T."/>
            <person name="Dierschke T."/>
            <person name="Dolan L."/>
            <person name="Dorantes-Acosta A.E."/>
            <person name="Eklund D.M."/>
            <person name="Florent S.N."/>
            <person name="Flores-Sandoval E."/>
            <person name="Fujiyama A."/>
            <person name="Fukuzawa H."/>
            <person name="Galik B."/>
            <person name="Grimanelli D."/>
            <person name="Grimwood J."/>
            <person name="Grossniklaus U."/>
            <person name="Hamada T."/>
            <person name="Haseloff J."/>
            <person name="Hetherington A.J."/>
            <person name="Higo A."/>
            <person name="Hirakawa Y."/>
            <person name="Hundley H.N."/>
            <person name="Ikeda Y."/>
            <person name="Inoue K."/>
            <person name="Inoue S.I."/>
            <person name="Ishida S."/>
            <person name="Jia Q."/>
            <person name="Kakita M."/>
            <person name="Kanazawa T."/>
            <person name="Kawai Y."/>
            <person name="Kawashima T."/>
            <person name="Kennedy M."/>
            <person name="Kinose K."/>
            <person name="Kinoshita T."/>
            <person name="Kohara Y."/>
            <person name="Koide E."/>
            <person name="Komatsu K."/>
            <person name="Kopischke S."/>
            <person name="Kubo M."/>
            <person name="Kyozuka J."/>
            <person name="Lagercrantz U."/>
            <person name="Lin S.S."/>
            <person name="Lindquist E."/>
            <person name="Lipzen A.M."/>
            <person name="Lu C.W."/>
            <person name="De Luna E."/>
            <person name="Martienssen R.A."/>
            <person name="Minamino N."/>
            <person name="Mizutani M."/>
            <person name="Mizutani M."/>
            <person name="Mochizuki N."/>
            <person name="Monte I."/>
            <person name="Mosher R."/>
            <person name="Nagasaki H."/>
            <person name="Nakagami H."/>
            <person name="Naramoto S."/>
            <person name="Nishitani K."/>
            <person name="Ohtani M."/>
            <person name="Okamoto T."/>
            <person name="Okumura M."/>
            <person name="Phillips J."/>
            <person name="Pollak B."/>
            <person name="Reinders A."/>
            <person name="Rovekamp M."/>
            <person name="Sano R."/>
            <person name="Sawa S."/>
            <person name="Schmid M.W."/>
            <person name="Shirakawa M."/>
            <person name="Solano R."/>
            <person name="Spunde A."/>
            <person name="Suetsugu N."/>
            <person name="Sugano S."/>
            <person name="Sugiyama A."/>
            <person name="Sun R."/>
            <person name="Suzuki Y."/>
            <person name="Takenaka M."/>
            <person name="Takezawa D."/>
            <person name="Tomogane H."/>
            <person name="Tsuzuki M."/>
            <person name="Ueda T."/>
            <person name="Umeda M."/>
            <person name="Ward J.M."/>
            <person name="Watanabe Y."/>
            <person name="Yazaki K."/>
            <person name="Yokoyama R."/>
            <person name="Yoshitake Y."/>
            <person name="Yotsui I."/>
            <person name="Zachgo S."/>
            <person name="Schmutz J."/>
        </authorList>
    </citation>
    <scope>NUCLEOTIDE SEQUENCE [LARGE SCALE GENOMIC DNA]</scope>
    <source>
        <strain evidence="3">Tak-1</strain>
    </source>
</reference>
<sequence>MQTNPDPLTSAMVSKRDPLSASAAEVNKPVDEVQAATAPSSADRSKASVTEPSGGSRAENATTAEDESDILFIRRSVLGADTPLE</sequence>
<dbReference type="AlphaFoldDB" id="A0A2R6WBT3"/>
<gene>
    <name evidence="2" type="ORF">MARPO_0113s0042</name>
</gene>
<protein>
    <submittedName>
        <fullName evidence="2">Uncharacterized protein</fullName>
    </submittedName>
</protein>
<feature type="region of interest" description="Disordered" evidence="1">
    <location>
        <begin position="1"/>
        <end position="70"/>
    </location>
</feature>
<organism evidence="2 3">
    <name type="scientific">Marchantia polymorpha</name>
    <name type="common">Common liverwort</name>
    <name type="synonym">Marchantia aquatica</name>
    <dbReference type="NCBI Taxonomy" id="3197"/>
    <lineage>
        <taxon>Eukaryota</taxon>
        <taxon>Viridiplantae</taxon>
        <taxon>Streptophyta</taxon>
        <taxon>Embryophyta</taxon>
        <taxon>Marchantiophyta</taxon>
        <taxon>Marchantiopsida</taxon>
        <taxon>Marchantiidae</taxon>
        <taxon>Marchantiales</taxon>
        <taxon>Marchantiaceae</taxon>
        <taxon>Marchantia</taxon>
    </lineage>
</organism>
<dbReference type="EMBL" id="KZ772785">
    <property type="protein sequence ID" value="PTQ31312.1"/>
    <property type="molecule type" value="Genomic_DNA"/>
</dbReference>
<keyword evidence="3" id="KW-1185">Reference proteome</keyword>
<feature type="compositionally biased region" description="Polar residues" evidence="1">
    <location>
        <begin position="37"/>
        <end position="63"/>
    </location>
</feature>
<evidence type="ECO:0000313" key="2">
    <source>
        <dbReference type="EMBL" id="PTQ31312.1"/>
    </source>
</evidence>
<evidence type="ECO:0000313" key="3">
    <source>
        <dbReference type="Proteomes" id="UP000244005"/>
    </source>
</evidence>